<keyword evidence="3" id="KW-1185">Reference proteome</keyword>
<dbReference type="Pfam" id="PF05050">
    <property type="entry name" value="Methyltransf_21"/>
    <property type="match status" value="1"/>
</dbReference>
<dbReference type="EMBL" id="JFKC01000001">
    <property type="protein sequence ID" value="OSQ53510.1"/>
    <property type="molecule type" value="Genomic_DNA"/>
</dbReference>
<dbReference type="AlphaFoldDB" id="A0A1X4NRF6"/>
<dbReference type="RefSeq" id="WP_085635198.1">
    <property type="nucleotide sequence ID" value="NZ_JFKC01000001.1"/>
</dbReference>
<dbReference type="InterPro" id="IPR052514">
    <property type="entry name" value="SAM-dependent_MTase"/>
</dbReference>
<proteinExistence type="predicted"/>
<dbReference type="InterPro" id="IPR006342">
    <property type="entry name" value="FkbM_mtfrase"/>
</dbReference>
<dbReference type="Proteomes" id="UP000193926">
    <property type="component" value="Unassembled WGS sequence"/>
</dbReference>
<evidence type="ECO:0000259" key="1">
    <source>
        <dbReference type="Pfam" id="PF05050"/>
    </source>
</evidence>
<dbReference type="PANTHER" id="PTHR34203">
    <property type="entry name" value="METHYLTRANSFERASE, FKBM FAMILY PROTEIN"/>
    <property type="match status" value="1"/>
</dbReference>
<dbReference type="STRING" id="1123756.MGEO_03025"/>
<accession>A0A1X4NRF6</accession>
<evidence type="ECO:0000313" key="3">
    <source>
        <dbReference type="Proteomes" id="UP000193926"/>
    </source>
</evidence>
<organism evidence="2 3">
    <name type="scientific">Marivita geojedonensis</name>
    <dbReference type="NCBI Taxonomy" id="1123756"/>
    <lineage>
        <taxon>Bacteria</taxon>
        <taxon>Pseudomonadati</taxon>
        <taxon>Pseudomonadota</taxon>
        <taxon>Alphaproteobacteria</taxon>
        <taxon>Rhodobacterales</taxon>
        <taxon>Roseobacteraceae</taxon>
        <taxon>Marivita</taxon>
    </lineage>
</organism>
<dbReference type="PANTHER" id="PTHR34203:SF15">
    <property type="entry name" value="SLL1173 PROTEIN"/>
    <property type="match status" value="1"/>
</dbReference>
<dbReference type="Gene3D" id="3.40.50.150">
    <property type="entry name" value="Vaccinia Virus protein VP39"/>
    <property type="match status" value="1"/>
</dbReference>
<evidence type="ECO:0000313" key="2">
    <source>
        <dbReference type="EMBL" id="OSQ53510.1"/>
    </source>
</evidence>
<name>A0A1X4NRF6_9RHOB</name>
<dbReference type="SUPFAM" id="SSF53335">
    <property type="entry name" value="S-adenosyl-L-methionine-dependent methyltransferases"/>
    <property type="match status" value="1"/>
</dbReference>
<sequence>MLQILQKNVLRALRKSPVLYAALKGAYRERKLQVEPVQTPFGFKLLGPDAMQNGAFEPMETKCVQAILSEVDVFVNVGANVGYYVCHALNMGKRVVAVEPLEENFSTLLRNLEANQWDEVELFQVALGDRAKVTKIYGGGTAASLISGWANCEAGHFARVPVLTLDTILSDRFKNQRMLVMIDVEGFELPVLEGALRQLQRALAPVWFVEIGIDEHMPDGIGINPNLLPTFDMFWQNGYCAENVFSPGKAVSRSEVEAWSQGLDLPGNNNFIFKRD</sequence>
<dbReference type="OrthoDB" id="7542440at2"/>
<protein>
    <recommendedName>
        <fullName evidence="1">Methyltransferase FkbM domain-containing protein</fullName>
    </recommendedName>
</protein>
<gene>
    <name evidence="2" type="ORF">MGEO_03025</name>
</gene>
<reference evidence="2 3" key="1">
    <citation type="submission" date="2014-03" db="EMBL/GenBank/DDBJ databases">
        <title>The draft genome sequence of Marivita geojedonensis KCTC 23882.</title>
        <authorList>
            <person name="Lai Q."/>
            <person name="Shao Z."/>
        </authorList>
    </citation>
    <scope>NUCLEOTIDE SEQUENCE [LARGE SCALE GENOMIC DNA]</scope>
    <source>
        <strain evidence="2 3">DPG-138</strain>
    </source>
</reference>
<feature type="domain" description="Methyltransferase FkbM" evidence="1">
    <location>
        <begin position="76"/>
        <end position="210"/>
    </location>
</feature>
<dbReference type="InterPro" id="IPR029063">
    <property type="entry name" value="SAM-dependent_MTases_sf"/>
</dbReference>
<dbReference type="NCBIfam" id="TIGR01444">
    <property type="entry name" value="fkbM_fam"/>
    <property type="match status" value="1"/>
</dbReference>
<comment type="caution">
    <text evidence="2">The sequence shown here is derived from an EMBL/GenBank/DDBJ whole genome shotgun (WGS) entry which is preliminary data.</text>
</comment>